<keyword evidence="14" id="KW-0472">Membrane</keyword>
<keyword evidence="4" id="KW-0808">Transferase</keyword>
<dbReference type="GO" id="GO:0005509">
    <property type="term" value="F:calcium ion binding"/>
    <property type="evidence" value="ECO:0007669"/>
    <property type="project" value="InterPro"/>
</dbReference>
<dbReference type="Gene3D" id="1.10.510.10">
    <property type="entry name" value="Transferase(Phosphotransferase) domain 1"/>
    <property type="match status" value="1"/>
</dbReference>
<dbReference type="AlphaFoldDB" id="A0A5J9VUD0"/>
<dbReference type="Gene3D" id="3.30.200.20">
    <property type="entry name" value="Phosphorylase Kinase, domain 1"/>
    <property type="match status" value="1"/>
</dbReference>
<feature type="domain" description="EGF-like" evidence="16">
    <location>
        <begin position="308"/>
        <end position="345"/>
    </location>
</feature>
<dbReference type="GO" id="GO:0004674">
    <property type="term" value="F:protein serine/threonine kinase activity"/>
    <property type="evidence" value="ECO:0007669"/>
    <property type="project" value="UniProtKB-KW"/>
</dbReference>
<keyword evidence="7" id="KW-0418">Kinase</keyword>
<dbReference type="Gramene" id="TVU39809">
    <property type="protein sequence ID" value="TVU39809"/>
    <property type="gene ID" value="EJB05_13249"/>
</dbReference>
<dbReference type="SMART" id="SM00220">
    <property type="entry name" value="S_TKc"/>
    <property type="match status" value="1"/>
</dbReference>
<keyword evidence="10" id="KW-0325">Glycoprotein</keyword>
<dbReference type="PROSITE" id="PS00108">
    <property type="entry name" value="PROTEIN_KINASE_ST"/>
    <property type="match status" value="1"/>
</dbReference>
<dbReference type="InterPro" id="IPR017441">
    <property type="entry name" value="Protein_kinase_ATP_BS"/>
</dbReference>
<keyword evidence="9" id="KW-1015">Disulfide bond</keyword>
<comment type="subcellular location">
    <subcellularLocation>
        <location evidence="1">Membrane</location>
        <topology evidence="1">Single-pass type I membrane protein</topology>
    </subcellularLocation>
</comment>
<comment type="caution">
    <text evidence="17">The sequence shown here is derived from an EMBL/GenBank/DDBJ whole genome shotgun (WGS) entry which is preliminary data.</text>
</comment>
<dbReference type="EMBL" id="RWGY01000007">
    <property type="protein sequence ID" value="TVU39809.1"/>
    <property type="molecule type" value="Genomic_DNA"/>
</dbReference>
<dbReference type="FunFam" id="1.10.510.10:FF:000606">
    <property type="entry name" value="Wall-associated receptor kinase 3"/>
    <property type="match status" value="1"/>
</dbReference>
<dbReference type="Pfam" id="PF07714">
    <property type="entry name" value="PK_Tyr_Ser-Thr"/>
    <property type="match status" value="1"/>
</dbReference>
<organism evidence="17 18">
    <name type="scientific">Eragrostis curvula</name>
    <name type="common">weeping love grass</name>
    <dbReference type="NCBI Taxonomy" id="38414"/>
    <lineage>
        <taxon>Eukaryota</taxon>
        <taxon>Viridiplantae</taxon>
        <taxon>Streptophyta</taxon>
        <taxon>Embryophyta</taxon>
        <taxon>Tracheophyta</taxon>
        <taxon>Spermatophyta</taxon>
        <taxon>Magnoliopsida</taxon>
        <taxon>Liliopsida</taxon>
        <taxon>Poales</taxon>
        <taxon>Poaceae</taxon>
        <taxon>PACMAD clade</taxon>
        <taxon>Chloridoideae</taxon>
        <taxon>Eragrostideae</taxon>
        <taxon>Eragrostidinae</taxon>
        <taxon>Eragrostis</taxon>
    </lineage>
</organism>
<evidence type="ECO:0000256" key="10">
    <source>
        <dbReference type="ARBA" id="ARBA00023180"/>
    </source>
</evidence>
<dbReference type="PROSITE" id="PS50026">
    <property type="entry name" value="EGF_3"/>
    <property type="match status" value="1"/>
</dbReference>
<dbReference type="CDD" id="cd00054">
    <property type="entry name" value="EGF_CA"/>
    <property type="match status" value="1"/>
</dbReference>
<evidence type="ECO:0000256" key="4">
    <source>
        <dbReference type="ARBA" id="ARBA00022679"/>
    </source>
</evidence>
<dbReference type="Gene3D" id="2.10.25.10">
    <property type="entry name" value="Laminin"/>
    <property type="match status" value="2"/>
</dbReference>
<sequence length="727" mass="80385">MVIVTPSGAANGVDAASMVLEARPGCNNTCGDVNIPFPFGIGPNCFREGFEIDCIDNGRTPVLKGKDYEYEIQNISMTPEGGSIARVVLPIAWQCYNETTYTNWSYGTVAFNRQGVYRISDKLNELVVIGCNTQAYISSVPAANKSAAPYPYDIYTGCISYCTSADSVIENRCAGVGCCKVDIPAGLTEMFIKFDGYNHGPYFIPFSACSYSFLVDRGTYNFTRADLQMNTSQMMPVWLDWAIRPSDESAPKLTCADAKRNTTSYACVSPNSICVDAASNVTGYNCQCQPGYEGNPYLAGDLPGHCQDIDECANQGKYKWYGICENKPGDYKCRCPRGFHSDDAKTQPCQPIISRQAQIAIGVVCGFALIVISAIFMLMVHHKRKLKEFFKKNGGPMLENVSNIKIFTKDDLKQITKNFSIILGKGGFGEVYMGAVDNKQKVAVKRSISLDEERKKEFANEVIIQSRISHINVVKLLGCCLEVDIPMLVYEFAPKGSLYDVLHGTNKDNMKASLSLATRLDIAVQSAEGLSYMHSSANQKILHGDVKSGNILLDENFIPKVSDFGTSRLLSIEKNHTMKVIGDINYIDPVYMKTGRLDEKSDVYSFGAVLLELITRKKPRYDGNNSLIINFCKSFASNEKAREMYDEDIASPENIEFLHKVGSVAVDCLKDDMDARPNMKQVVDRLQLVRMEYKQKHGDQVPDEISMESPAMDASGAGTPGYSPLLR</sequence>
<dbReference type="Pfam" id="PF07645">
    <property type="entry name" value="EGF_CA"/>
    <property type="match status" value="1"/>
</dbReference>
<keyword evidence="8 12" id="KW-0067">ATP-binding</keyword>
<dbReference type="PROSITE" id="PS50011">
    <property type="entry name" value="PROTEIN_KINASE_DOM"/>
    <property type="match status" value="1"/>
</dbReference>
<dbReference type="InterPro" id="IPR008271">
    <property type="entry name" value="Ser/Thr_kinase_AS"/>
</dbReference>
<keyword evidence="14" id="KW-0812">Transmembrane</keyword>
<feature type="non-terminal residue" evidence="17">
    <location>
        <position position="1"/>
    </location>
</feature>
<dbReference type="OrthoDB" id="629019at2759"/>
<dbReference type="SUPFAM" id="SSF56112">
    <property type="entry name" value="Protein kinase-like (PK-like)"/>
    <property type="match status" value="1"/>
</dbReference>
<evidence type="ECO:0000256" key="6">
    <source>
        <dbReference type="ARBA" id="ARBA00022741"/>
    </source>
</evidence>
<dbReference type="PROSITE" id="PS00010">
    <property type="entry name" value="ASX_HYDROXYL"/>
    <property type="match status" value="1"/>
</dbReference>
<keyword evidence="3 11" id="KW-0245">EGF-like domain</keyword>
<dbReference type="InterPro" id="IPR000742">
    <property type="entry name" value="EGF"/>
</dbReference>
<feature type="binding site" evidence="12">
    <location>
        <position position="445"/>
    </location>
    <ligand>
        <name>ATP</name>
        <dbReference type="ChEBI" id="CHEBI:30616"/>
    </ligand>
</feature>
<dbReference type="InterPro" id="IPR011009">
    <property type="entry name" value="Kinase-like_dom_sf"/>
</dbReference>
<name>A0A5J9VUD0_9POAL</name>
<keyword evidence="14" id="KW-1133">Transmembrane helix</keyword>
<feature type="domain" description="Protein kinase" evidence="15">
    <location>
        <begin position="417"/>
        <end position="689"/>
    </location>
</feature>
<dbReference type="GO" id="GO:0007166">
    <property type="term" value="P:cell surface receptor signaling pathway"/>
    <property type="evidence" value="ECO:0007669"/>
    <property type="project" value="InterPro"/>
</dbReference>
<evidence type="ECO:0000313" key="18">
    <source>
        <dbReference type="Proteomes" id="UP000324897"/>
    </source>
</evidence>
<dbReference type="PANTHER" id="PTHR27005:SF468">
    <property type="entry name" value="OS01G0310500 PROTEIN"/>
    <property type="match status" value="1"/>
</dbReference>
<dbReference type="SMART" id="SM00179">
    <property type="entry name" value="EGF_CA"/>
    <property type="match status" value="1"/>
</dbReference>
<keyword evidence="18" id="KW-1185">Reference proteome</keyword>
<keyword evidence="6 12" id="KW-0547">Nucleotide-binding</keyword>
<dbReference type="InterPro" id="IPR001881">
    <property type="entry name" value="EGF-like_Ca-bd_dom"/>
</dbReference>
<evidence type="ECO:0000256" key="2">
    <source>
        <dbReference type="ARBA" id="ARBA00022527"/>
    </source>
</evidence>
<evidence type="ECO:0000256" key="14">
    <source>
        <dbReference type="SAM" id="Phobius"/>
    </source>
</evidence>
<evidence type="ECO:0000259" key="16">
    <source>
        <dbReference type="PROSITE" id="PS50026"/>
    </source>
</evidence>
<evidence type="ECO:0000256" key="13">
    <source>
        <dbReference type="SAM" id="MobiDB-lite"/>
    </source>
</evidence>
<evidence type="ECO:0000256" key="9">
    <source>
        <dbReference type="ARBA" id="ARBA00023157"/>
    </source>
</evidence>
<dbReference type="Proteomes" id="UP000324897">
    <property type="component" value="Chromosome 4"/>
</dbReference>
<dbReference type="InterPro" id="IPR000152">
    <property type="entry name" value="EGF-type_Asp/Asn_hydroxyl_site"/>
</dbReference>
<feature type="transmembrane region" description="Helical" evidence="14">
    <location>
        <begin position="359"/>
        <end position="380"/>
    </location>
</feature>
<dbReference type="GO" id="GO:0030247">
    <property type="term" value="F:polysaccharide binding"/>
    <property type="evidence" value="ECO:0007669"/>
    <property type="project" value="InterPro"/>
</dbReference>
<dbReference type="GO" id="GO:0005524">
    <property type="term" value="F:ATP binding"/>
    <property type="evidence" value="ECO:0007669"/>
    <property type="project" value="UniProtKB-UniRule"/>
</dbReference>
<proteinExistence type="predicted"/>
<dbReference type="SMART" id="SM00181">
    <property type="entry name" value="EGF"/>
    <property type="match status" value="2"/>
</dbReference>
<gene>
    <name evidence="17" type="ORF">EJB05_13249</name>
</gene>
<dbReference type="FunFam" id="3.30.200.20:FF:000581">
    <property type="entry name" value="Wall-associated receptor kinase 3"/>
    <property type="match status" value="1"/>
</dbReference>
<keyword evidence="2" id="KW-0723">Serine/threonine-protein kinase</keyword>
<dbReference type="GO" id="GO:0005886">
    <property type="term" value="C:plasma membrane"/>
    <property type="evidence" value="ECO:0007669"/>
    <property type="project" value="TreeGrafter"/>
</dbReference>
<evidence type="ECO:0000256" key="3">
    <source>
        <dbReference type="ARBA" id="ARBA00022536"/>
    </source>
</evidence>
<evidence type="ECO:0000313" key="17">
    <source>
        <dbReference type="EMBL" id="TVU39809.1"/>
    </source>
</evidence>
<comment type="caution">
    <text evidence="11">Lacks conserved residue(s) required for the propagation of feature annotation.</text>
</comment>
<evidence type="ECO:0000256" key="5">
    <source>
        <dbReference type="ARBA" id="ARBA00022729"/>
    </source>
</evidence>
<dbReference type="PANTHER" id="PTHR27005">
    <property type="entry name" value="WALL-ASSOCIATED RECEPTOR KINASE-LIKE 21"/>
    <property type="match status" value="1"/>
</dbReference>
<dbReference type="InterPro" id="IPR025287">
    <property type="entry name" value="WAK_GUB"/>
</dbReference>
<evidence type="ECO:0000259" key="15">
    <source>
        <dbReference type="PROSITE" id="PS50011"/>
    </source>
</evidence>
<reference evidence="17 18" key="1">
    <citation type="journal article" date="2019" name="Sci. Rep.">
        <title>A high-quality genome of Eragrostis curvula grass provides insights into Poaceae evolution and supports new strategies to enhance forage quality.</title>
        <authorList>
            <person name="Carballo J."/>
            <person name="Santos B.A.C.M."/>
            <person name="Zappacosta D."/>
            <person name="Garbus I."/>
            <person name="Selva J.P."/>
            <person name="Gallo C.A."/>
            <person name="Diaz A."/>
            <person name="Albertini E."/>
            <person name="Caccamo M."/>
            <person name="Echenique V."/>
        </authorList>
    </citation>
    <scope>NUCLEOTIDE SEQUENCE [LARGE SCALE GENOMIC DNA]</scope>
    <source>
        <strain evidence="18">cv. Victoria</strain>
        <tissue evidence="17">Leaf</tissue>
    </source>
</reference>
<evidence type="ECO:0000256" key="11">
    <source>
        <dbReference type="PROSITE-ProRule" id="PRU00076"/>
    </source>
</evidence>
<dbReference type="PROSITE" id="PS00107">
    <property type="entry name" value="PROTEIN_KINASE_ATP"/>
    <property type="match status" value="1"/>
</dbReference>
<dbReference type="InterPro" id="IPR001245">
    <property type="entry name" value="Ser-Thr/Tyr_kinase_cat_dom"/>
</dbReference>
<accession>A0A5J9VUD0</accession>
<evidence type="ECO:0000256" key="7">
    <source>
        <dbReference type="ARBA" id="ARBA00022777"/>
    </source>
</evidence>
<evidence type="ECO:0000256" key="1">
    <source>
        <dbReference type="ARBA" id="ARBA00004479"/>
    </source>
</evidence>
<evidence type="ECO:0008006" key="19">
    <source>
        <dbReference type="Google" id="ProtNLM"/>
    </source>
</evidence>
<dbReference type="InterPro" id="IPR045274">
    <property type="entry name" value="WAK-like"/>
</dbReference>
<dbReference type="InterPro" id="IPR000719">
    <property type="entry name" value="Prot_kinase_dom"/>
</dbReference>
<dbReference type="InterPro" id="IPR049883">
    <property type="entry name" value="NOTCH1_EGF-like"/>
</dbReference>
<evidence type="ECO:0000256" key="8">
    <source>
        <dbReference type="ARBA" id="ARBA00022840"/>
    </source>
</evidence>
<feature type="region of interest" description="Disordered" evidence="13">
    <location>
        <begin position="697"/>
        <end position="727"/>
    </location>
</feature>
<keyword evidence="5" id="KW-0732">Signal</keyword>
<evidence type="ECO:0000256" key="12">
    <source>
        <dbReference type="PROSITE-ProRule" id="PRU10141"/>
    </source>
</evidence>
<dbReference type="Pfam" id="PF13947">
    <property type="entry name" value="GUB_WAK_bind"/>
    <property type="match status" value="1"/>
</dbReference>
<protein>
    <recommendedName>
        <fullName evidence="19">Protein kinase domain-containing protein</fullName>
    </recommendedName>
</protein>
<dbReference type="SUPFAM" id="SSF57196">
    <property type="entry name" value="EGF/Laminin"/>
    <property type="match status" value="1"/>
</dbReference>